<comment type="caution">
    <text evidence="3">The sequence shown here is derived from an EMBL/GenBank/DDBJ whole genome shotgun (WGS) entry which is preliminary data.</text>
</comment>
<proteinExistence type="predicted"/>
<evidence type="ECO:0000313" key="4">
    <source>
        <dbReference type="Proteomes" id="UP001159363"/>
    </source>
</evidence>
<dbReference type="InterPro" id="IPR009057">
    <property type="entry name" value="Homeodomain-like_sf"/>
</dbReference>
<dbReference type="Proteomes" id="UP001159363">
    <property type="component" value="Chromosome 1"/>
</dbReference>
<keyword evidence="4" id="KW-1185">Reference proteome</keyword>
<accession>A0ABQ9IKH4</accession>
<evidence type="ECO:0000259" key="2">
    <source>
        <dbReference type="Pfam" id="PF05225"/>
    </source>
</evidence>
<reference evidence="3 4" key="1">
    <citation type="submission" date="2023-02" db="EMBL/GenBank/DDBJ databases">
        <title>LHISI_Scaffold_Assembly.</title>
        <authorList>
            <person name="Stuart O.P."/>
            <person name="Cleave R."/>
            <person name="Magrath M.J.L."/>
            <person name="Mikheyev A.S."/>
        </authorList>
    </citation>
    <scope>NUCLEOTIDE SEQUENCE [LARGE SCALE GENOMIC DNA]</scope>
    <source>
        <strain evidence="3">Daus_M_001</strain>
        <tissue evidence="3">Leg muscle</tissue>
    </source>
</reference>
<dbReference type="Pfam" id="PF05225">
    <property type="entry name" value="HTH_psq"/>
    <property type="match status" value="1"/>
</dbReference>
<evidence type="ECO:0000256" key="1">
    <source>
        <dbReference type="ARBA" id="ARBA00004123"/>
    </source>
</evidence>
<dbReference type="Gene3D" id="1.10.10.60">
    <property type="entry name" value="Homeodomain-like"/>
    <property type="match status" value="1"/>
</dbReference>
<dbReference type="EMBL" id="JARBHB010000001">
    <property type="protein sequence ID" value="KAJ8896680.1"/>
    <property type="molecule type" value="Genomic_DNA"/>
</dbReference>
<organism evidence="3 4">
    <name type="scientific">Dryococelus australis</name>
    <dbReference type="NCBI Taxonomy" id="614101"/>
    <lineage>
        <taxon>Eukaryota</taxon>
        <taxon>Metazoa</taxon>
        <taxon>Ecdysozoa</taxon>
        <taxon>Arthropoda</taxon>
        <taxon>Hexapoda</taxon>
        <taxon>Insecta</taxon>
        <taxon>Pterygota</taxon>
        <taxon>Neoptera</taxon>
        <taxon>Polyneoptera</taxon>
        <taxon>Phasmatodea</taxon>
        <taxon>Verophasmatodea</taxon>
        <taxon>Anareolatae</taxon>
        <taxon>Phasmatidae</taxon>
        <taxon>Eurycanthinae</taxon>
        <taxon>Dryococelus</taxon>
    </lineage>
</organism>
<protein>
    <recommendedName>
        <fullName evidence="2">HTH psq-type domain-containing protein</fullName>
    </recommendedName>
</protein>
<sequence length="104" mass="11902">MSRTYKRKKPRVTYTVENVIQAVQDTKDGKLSQRRAALKYGVPKTVIQERTLSVKEEQDIEDCIIARAYFGYPCDRRELLNLVGEYVKTNMPSVKTQFADGTPG</sequence>
<gene>
    <name evidence="3" type="ORF">PR048_002025</name>
</gene>
<comment type="subcellular location">
    <subcellularLocation>
        <location evidence="1">Nucleus</location>
    </subcellularLocation>
</comment>
<evidence type="ECO:0000313" key="3">
    <source>
        <dbReference type="EMBL" id="KAJ8896680.1"/>
    </source>
</evidence>
<dbReference type="SUPFAM" id="SSF46689">
    <property type="entry name" value="Homeodomain-like"/>
    <property type="match status" value="1"/>
</dbReference>
<feature type="domain" description="HTH psq-type" evidence="2">
    <location>
        <begin position="20"/>
        <end position="55"/>
    </location>
</feature>
<dbReference type="InterPro" id="IPR007889">
    <property type="entry name" value="HTH_Psq"/>
</dbReference>
<name>A0ABQ9IKH4_9NEOP</name>